<evidence type="ECO:0000313" key="2">
    <source>
        <dbReference type="EMBL" id="MEV5509057.1"/>
    </source>
</evidence>
<gene>
    <name evidence="2" type="ORF">AB0L16_21920</name>
</gene>
<evidence type="ECO:0000256" key="1">
    <source>
        <dbReference type="SAM" id="MobiDB-lite"/>
    </source>
</evidence>
<comment type="caution">
    <text evidence="2">The sequence shown here is derived from an EMBL/GenBank/DDBJ whole genome shotgun (WGS) entry which is preliminary data.</text>
</comment>
<keyword evidence="3" id="KW-1185">Reference proteome</keyword>
<sequence length="528" mass="52240">MLPSSIPVVTVTGRYLSPDGRPLSGSVTFRAPAQVTFPEADVILGGPVVAQLDAQGQISATLPATDAPHMDPTGWSYTVSEALSGIPNGRSYNILLPADQPHVDLADIAPTDPSKPNYVPIVGPEGPRGAQGASAYEVALAAGFTGTPADWLTSLIGPRGATGPQGPQGPVGVPGRDGAPGAPGLVQSVNGHSAADVVLTAADVGALPASTAGAPGGVAQLDASGKVPAAQLPASSGGGAVQSVNGKTGAVQLTAGDVGALDQAAADARYVQPSAVPVTSVAGKTGAVTLTPTDVGALATTARGKAGGVAALDGSGDVPLAQLPPITYPNVWYPADLGFVAWNADPSVMDGATPNSAGGPGDRPASGRIYYSSIVMRDTATVSKICLHTYGYSGASGGITSGSYAGIYTAGGTRLATTADLSAAGRYAEEHSVGGGTTYLSLTEAQTLAPGVYVLAFVLNWSTAANTPLVASIGQGMDASGKVGAISASRPPRFAMSSDKGNTALPTSVNWTGSAVAGICTRYWMALA</sequence>
<dbReference type="Gene3D" id="1.20.5.320">
    <property type="entry name" value="6-Phosphogluconate Dehydrogenase, domain 3"/>
    <property type="match status" value="1"/>
</dbReference>
<protein>
    <submittedName>
        <fullName evidence="2">Collagen-like protein</fullName>
    </submittedName>
</protein>
<organism evidence="2 3">
    <name type="scientific">Streptomyces orinoci</name>
    <name type="common">Streptoverticillium orinoci</name>
    <dbReference type="NCBI Taxonomy" id="67339"/>
    <lineage>
        <taxon>Bacteria</taxon>
        <taxon>Bacillati</taxon>
        <taxon>Actinomycetota</taxon>
        <taxon>Actinomycetes</taxon>
        <taxon>Kitasatosporales</taxon>
        <taxon>Streptomycetaceae</taxon>
        <taxon>Streptomyces</taxon>
    </lineage>
</organism>
<evidence type="ECO:0000313" key="3">
    <source>
        <dbReference type="Proteomes" id="UP001552594"/>
    </source>
</evidence>
<dbReference type="RefSeq" id="WP_109282400.1">
    <property type="nucleotide sequence ID" value="NZ_JBFAUK010000018.1"/>
</dbReference>
<accession>A0ABV3K1M9</accession>
<proteinExistence type="predicted"/>
<dbReference type="EMBL" id="JBFAUK010000018">
    <property type="protein sequence ID" value="MEV5509057.1"/>
    <property type="molecule type" value="Genomic_DNA"/>
</dbReference>
<feature type="compositionally biased region" description="Low complexity" evidence="1">
    <location>
        <begin position="157"/>
        <end position="177"/>
    </location>
</feature>
<name>A0ABV3K1M9_STRON</name>
<feature type="region of interest" description="Disordered" evidence="1">
    <location>
        <begin position="153"/>
        <end position="188"/>
    </location>
</feature>
<reference evidence="2 3" key="1">
    <citation type="submission" date="2024-06" db="EMBL/GenBank/DDBJ databases">
        <title>The Natural Products Discovery Center: Release of the First 8490 Sequenced Strains for Exploring Actinobacteria Biosynthetic Diversity.</title>
        <authorList>
            <person name="Kalkreuter E."/>
            <person name="Kautsar S.A."/>
            <person name="Yang D."/>
            <person name="Bader C.D."/>
            <person name="Teijaro C.N."/>
            <person name="Fluegel L."/>
            <person name="Davis C.M."/>
            <person name="Simpson J.R."/>
            <person name="Lauterbach L."/>
            <person name="Steele A.D."/>
            <person name="Gui C."/>
            <person name="Meng S."/>
            <person name="Li G."/>
            <person name="Viehrig K."/>
            <person name="Ye F."/>
            <person name="Su P."/>
            <person name="Kiefer A.F."/>
            <person name="Nichols A."/>
            <person name="Cepeda A.J."/>
            <person name="Yan W."/>
            <person name="Fan B."/>
            <person name="Jiang Y."/>
            <person name="Adhikari A."/>
            <person name="Zheng C.-J."/>
            <person name="Schuster L."/>
            <person name="Cowan T.M."/>
            <person name="Smanski M.J."/>
            <person name="Chevrette M.G."/>
            <person name="De Carvalho L.P.S."/>
            <person name="Shen B."/>
        </authorList>
    </citation>
    <scope>NUCLEOTIDE SEQUENCE [LARGE SCALE GENOMIC DNA]</scope>
    <source>
        <strain evidence="2 3">NPDC052347</strain>
    </source>
</reference>
<dbReference type="Proteomes" id="UP001552594">
    <property type="component" value="Unassembled WGS sequence"/>
</dbReference>